<organism evidence="2">
    <name type="scientific">viral metagenome</name>
    <dbReference type="NCBI Taxonomy" id="1070528"/>
    <lineage>
        <taxon>unclassified sequences</taxon>
        <taxon>metagenomes</taxon>
        <taxon>organismal metagenomes</taxon>
    </lineage>
</organism>
<accession>A0A6C0DRT0</accession>
<feature type="region of interest" description="Disordered" evidence="1">
    <location>
        <begin position="47"/>
        <end position="91"/>
    </location>
</feature>
<evidence type="ECO:0008006" key="3">
    <source>
        <dbReference type="Google" id="ProtNLM"/>
    </source>
</evidence>
<protein>
    <recommendedName>
        <fullName evidence="3">MIF4G domain-containing protein</fullName>
    </recommendedName>
</protein>
<dbReference type="EMBL" id="MN739661">
    <property type="protein sequence ID" value="QHT18980.1"/>
    <property type="molecule type" value="Genomic_DNA"/>
</dbReference>
<feature type="compositionally biased region" description="Polar residues" evidence="1">
    <location>
        <begin position="47"/>
        <end position="56"/>
    </location>
</feature>
<proteinExistence type="predicted"/>
<dbReference type="Gene3D" id="1.25.40.180">
    <property type="match status" value="1"/>
</dbReference>
<sequence length="347" mass="39750">MYSLDDYNTIMVDGFEYILDENIKTIIQNLNNEMDVLSNDASVNQNSTYTAGQTRGTPIKSKRPFYQSSSSSSSNIRRLKPNGGSGKTITDEDWENARPVFKVTTIEKKEGIEKYINDIRICLNKITNKNYQTHCDTIIELLKNITSDTDLTTNPNENVDALTIVSNALFDIASNNKFYSEIYADLNVELSKHFPIFSEMISGFIDKYNETLETIKIVDATENYDLHCACNKLNDKRKAMSTFIVNLMKKSMISNDTVCNLMISMLTSVFEYIEEPKRINEVEEITENIFIMVTLSISHCKTNEKWEEIVEKINLISGLKTKDKQSLSSRALFKYKDIVDFLHKNRG</sequence>
<evidence type="ECO:0000256" key="1">
    <source>
        <dbReference type="SAM" id="MobiDB-lite"/>
    </source>
</evidence>
<dbReference type="AlphaFoldDB" id="A0A6C0DRT0"/>
<reference evidence="2" key="1">
    <citation type="journal article" date="2020" name="Nature">
        <title>Giant virus diversity and host interactions through global metagenomics.</title>
        <authorList>
            <person name="Schulz F."/>
            <person name="Roux S."/>
            <person name="Paez-Espino D."/>
            <person name="Jungbluth S."/>
            <person name="Walsh D.A."/>
            <person name="Denef V.J."/>
            <person name="McMahon K.D."/>
            <person name="Konstantinidis K.T."/>
            <person name="Eloe-Fadrosh E.A."/>
            <person name="Kyrpides N.C."/>
            <person name="Woyke T."/>
        </authorList>
    </citation>
    <scope>NUCLEOTIDE SEQUENCE</scope>
    <source>
        <strain evidence="2">GVMAG-M-3300023174-49</strain>
    </source>
</reference>
<evidence type="ECO:0000313" key="2">
    <source>
        <dbReference type="EMBL" id="QHT18980.1"/>
    </source>
</evidence>
<name>A0A6C0DRT0_9ZZZZ</name>
<dbReference type="SUPFAM" id="SSF48371">
    <property type="entry name" value="ARM repeat"/>
    <property type="match status" value="1"/>
</dbReference>
<dbReference type="InterPro" id="IPR016024">
    <property type="entry name" value="ARM-type_fold"/>
</dbReference>